<comment type="caution">
    <text evidence="3">The sequence shown here is derived from an EMBL/GenBank/DDBJ whole genome shotgun (WGS) entry which is preliminary data.</text>
</comment>
<name>A0ABN2SRY3_9ACTN</name>
<evidence type="ECO:0000256" key="1">
    <source>
        <dbReference type="SAM" id="MobiDB-lite"/>
    </source>
</evidence>
<dbReference type="Pfam" id="PF19319">
    <property type="entry name" value="DUF5919"/>
    <property type="match status" value="1"/>
</dbReference>
<reference evidence="3 4" key="1">
    <citation type="journal article" date="2019" name="Int. J. Syst. Evol. Microbiol.">
        <title>The Global Catalogue of Microorganisms (GCM) 10K type strain sequencing project: providing services to taxonomists for standard genome sequencing and annotation.</title>
        <authorList>
            <consortium name="The Broad Institute Genomics Platform"/>
            <consortium name="The Broad Institute Genome Sequencing Center for Infectious Disease"/>
            <person name="Wu L."/>
            <person name="Ma J."/>
        </authorList>
    </citation>
    <scope>NUCLEOTIDE SEQUENCE [LARGE SCALE GENOMIC DNA]</scope>
    <source>
        <strain evidence="3 4">JCM 16013</strain>
    </source>
</reference>
<dbReference type="EMBL" id="BAAAQM010000043">
    <property type="protein sequence ID" value="GAA1990525.1"/>
    <property type="molecule type" value="Genomic_DNA"/>
</dbReference>
<proteinExistence type="predicted"/>
<evidence type="ECO:0000259" key="2">
    <source>
        <dbReference type="Pfam" id="PF19319"/>
    </source>
</evidence>
<organism evidence="3 4">
    <name type="scientific">Catenulispora subtropica</name>
    <dbReference type="NCBI Taxonomy" id="450798"/>
    <lineage>
        <taxon>Bacteria</taxon>
        <taxon>Bacillati</taxon>
        <taxon>Actinomycetota</taxon>
        <taxon>Actinomycetes</taxon>
        <taxon>Catenulisporales</taxon>
        <taxon>Catenulisporaceae</taxon>
        <taxon>Catenulispora</taxon>
    </lineage>
</organism>
<evidence type="ECO:0000313" key="4">
    <source>
        <dbReference type="Proteomes" id="UP001499854"/>
    </source>
</evidence>
<evidence type="ECO:0000313" key="3">
    <source>
        <dbReference type="EMBL" id="GAA1990525.1"/>
    </source>
</evidence>
<dbReference type="RefSeq" id="WP_344660712.1">
    <property type="nucleotide sequence ID" value="NZ_BAAAQM010000043.1"/>
</dbReference>
<protein>
    <recommendedName>
        <fullName evidence="2">DUF5919 domain-containing protein</fullName>
    </recommendedName>
</protein>
<dbReference type="InterPro" id="IPR045697">
    <property type="entry name" value="DUF5919"/>
</dbReference>
<feature type="domain" description="DUF5919" evidence="2">
    <location>
        <begin position="149"/>
        <end position="266"/>
    </location>
</feature>
<gene>
    <name evidence="3" type="ORF">GCM10009838_62170</name>
</gene>
<keyword evidence="4" id="KW-1185">Reference proteome</keyword>
<feature type="region of interest" description="Disordered" evidence="1">
    <location>
        <begin position="72"/>
        <end position="99"/>
    </location>
</feature>
<sequence>MSVGALIQRQIAALDLTLEEVAEQMMAITGRDTLTRHDVWRWRTDEVTPRFWLPALAQVLQIDVDELRAAARRRTQAPEGQGDTSAPSVDSPRSDETDTVTTYAARELILREQWNEIIRSARHALWLYGMAEYRYAMDDEVPVILKDAAVAGCEIRVLLLDPASSGIVDIDRDEGNPEGSLANRITAALARFDAMRQDCGTSMELRVYAAPPSTSIVRADDHLIVTPYVRYMAGRSSPTLELRRNSDGGMFDRYTGHFDSAWNRARDWNQ</sequence>
<accession>A0ABN2SRY3</accession>
<dbReference type="Proteomes" id="UP001499854">
    <property type="component" value="Unassembled WGS sequence"/>
</dbReference>